<dbReference type="OrthoDB" id="1729682at2759"/>
<gene>
    <name evidence="5" type="ORF">Acr_11g0001600</name>
</gene>
<dbReference type="InterPro" id="IPR013601">
    <property type="entry name" value="FAE1_typ3_polyketide_synth"/>
</dbReference>
<dbReference type="InterPro" id="IPR016039">
    <property type="entry name" value="Thiolase-like"/>
</dbReference>
<feature type="non-terminal residue" evidence="5">
    <location>
        <position position="181"/>
    </location>
</feature>
<dbReference type="Pfam" id="PF08392">
    <property type="entry name" value="FAE1_CUT1_RppA"/>
    <property type="match status" value="1"/>
</dbReference>
<name>A0A7J0FAV9_9ERIC</name>
<dbReference type="GO" id="GO:0016020">
    <property type="term" value="C:membrane"/>
    <property type="evidence" value="ECO:0007669"/>
    <property type="project" value="InterPro"/>
</dbReference>
<evidence type="ECO:0000313" key="6">
    <source>
        <dbReference type="Proteomes" id="UP000585474"/>
    </source>
</evidence>
<dbReference type="GO" id="GO:0009922">
    <property type="term" value="F:fatty acid elongase activity"/>
    <property type="evidence" value="ECO:0007669"/>
    <property type="project" value="UniProtKB-EC"/>
</dbReference>
<evidence type="ECO:0000256" key="2">
    <source>
        <dbReference type="ARBA" id="ARBA00047375"/>
    </source>
</evidence>
<evidence type="ECO:0000256" key="1">
    <source>
        <dbReference type="ARBA" id="ARBA00023315"/>
    </source>
</evidence>
<keyword evidence="3" id="KW-0472">Membrane</keyword>
<comment type="caution">
    <text evidence="5">The sequence shown here is derived from an EMBL/GenBank/DDBJ whole genome shotgun (WGS) entry which is preliminary data.</text>
</comment>
<keyword evidence="3" id="KW-0812">Transmembrane</keyword>
<feature type="transmembrane region" description="Helical" evidence="3">
    <location>
        <begin position="41"/>
        <end position="64"/>
    </location>
</feature>
<keyword evidence="6" id="KW-1185">Reference proteome</keyword>
<dbReference type="GO" id="GO:0006633">
    <property type="term" value="P:fatty acid biosynthetic process"/>
    <property type="evidence" value="ECO:0007669"/>
    <property type="project" value="InterPro"/>
</dbReference>
<evidence type="ECO:0000256" key="3">
    <source>
        <dbReference type="SAM" id="Phobius"/>
    </source>
</evidence>
<dbReference type="Proteomes" id="UP000585474">
    <property type="component" value="Unassembled WGS sequence"/>
</dbReference>
<keyword evidence="1" id="KW-0012">Acyltransferase</keyword>
<evidence type="ECO:0000259" key="4">
    <source>
        <dbReference type="Pfam" id="PF08392"/>
    </source>
</evidence>
<dbReference type="EMBL" id="BJWL01000011">
    <property type="protein sequence ID" value="GFY95854.1"/>
    <property type="molecule type" value="Genomic_DNA"/>
</dbReference>
<protein>
    <submittedName>
        <fullName evidence="5">3-ketoacyl-CoA synthase 4</fullName>
    </submittedName>
</protein>
<proteinExistence type="predicted"/>
<feature type="transmembrane region" description="Helical" evidence="3">
    <location>
        <begin position="85"/>
        <end position="103"/>
    </location>
</feature>
<keyword evidence="3" id="KW-1133">Transmembrane helix</keyword>
<sequence length="181" mass="20348">MDGGRDAQVNAGDGGDSGVQIHHARRLPDFLQSVNLKYVKLGYHCLISNLLTLCLIPVMAVILIEASQMNPNDIRLLWLHLKYNLVSIVILSAVLVFGSTVYLTTRPRSVYLVDYCCYRAPDKLKASFHQFMEHSRLSGVFDESSLEFQRKILERSGLGEETYAPEAMFFIPPRPSMAAAR</sequence>
<accession>A0A7J0FAV9</accession>
<evidence type="ECO:0000313" key="5">
    <source>
        <dbReference type="EMBL" id="GFY95854.1"/>
    </source>
</evidence>
<reference evidence="5 6" key="1">
    <citation type="submission" date="2019-07" db="EMBL/GenBank/DDBJ databases">
        <title>De Novo Assembly of kiwifruit Actinidia rufa.</title>
        <authorList>
            <person name="Sugita-Konishi S."/>
            <person name="Sato K."/>
            <person name="Mori E."/>
            <person name="Abe Y."/>
            <person name="Kisaki G."/>
            <person name="Hamano K."/>
            <person name="Suezawa K."/>
            <person name="Otani M."/>
            <person name="Fukuda T."/>
            <person name="Manabe T."/>
            <person name="Gomi K."/>
            <person name="Tabuchi M."/>
            <person name="Akimitsu K."/>
            <person name="Kataoka I."/>
        </authorList>
    </citation>
    <scope>NUCLEOTIDE SEQUENCE [LARGE SCALE GENOMIC DNA]</scope>
    <source>
        <strain evidence="6">cv. Fuchu</strain>
    </source>
</reference>
<dbReference type="SUPFAM" id="SSF53901">
    <property type="entry name" value="Thiolase-like"/>
    <property type="match status" value="1"/>
</dbReference>
<comment type="catalytic activity">
    <reaction evidence="2">
        <text>a very-long-chain acyl-CoA + malonyl-CoA + H(+) = a very-long-chain 3-oxoacyl-CoA + CO2 + CoA</text>
        <dbReference type="Rhea" id="RHEA:32727"/>
        <dbReference type="ChEBI" id="CHEBI:15378"/>
        <dbReference type="ChEBI" id="CHEBI:16526"/>
        <dbReference type="ChEBI" id="CHEBI:57287"/>
        <dbReference type="ChEBI" id="CHEBI:57384"/>
        <dbReference type="ChEBI" id="CHEBI:90725"/>
        <dbReference type="ChEBI" id="CHEBI:90736"/>
        <dbReference type="EC" id="2.3.1.199"/>
    </reaction>
</comment>
<keyword evidence="1" id="KW-0808">Transferase</keyword>
<feature type="domain" description="FAE" evidence="4">
    <location>
        <begin position="102"/>
        <end position="181"/>
    </location>
</feature>
<dbReference type="PANTHER" id="PTHR31561">
    <property type="entry name" value="3-KETOACYL-COA SYNTHASE"/>
    <property type="match status" value="1"/>
</dbReference>
<dbReference type="AlphaFoldDB" id="A0A7J0FAV9"/>
<dbReference type="InterPro" id="IPR012392">
    <property type="entry name" value="3-ktacl-CoA_syn"/>
</dbReference>
<organism evidence="5 6">
    <name type="scientific">Actinidia rufa</name>
    <dbReference type="NCBI Taxonomy" id="165716"/>
    <lineage>
        <taxon>Eukaryota</taxon>
        <taxon>Viridiplantae</taxon>
        <taxon>Streptophyta</taxon>
        <taxon>Embryophyta</taxon>
        <taxon>Tracheophyta</taxon>
        <taxon>Spermatophyta</taxon>
        <taxon>Magnoliopsida</taxon>
        <taxon>eudicotyledons</taxon>
        <taxon>Gunneridae</taxon>
        <taxon>Pentapetalae</taxon>
        <taxon>asterids</taxon>
        <taxon>Ericales</taxon>
        <taxon>Actinidiaceae</taxon>
        <taxon>Actinidia</taxon>
    </lineage>
</organism>